<dbReference type="PANTHER" id="PTHR12932">
    <property type="entry name" value="P25 ALPHA-RELATED"/>
    <property type="match status" value="1"/>
</dbReference>
<evidence type="ECO:0000313" key="2">
    <source>
        <dbReference type="EMBL" id="RZC31793.1"/>
    </source>
</evidence>
<dbReference type="GO" id="GO:0015631">
    <property type="term" value="F:tubulin binding"/>
    <property type="evidence" value="ECO:0007669"/>
    <property type="project" value="InterPro"/>
</dbReference>
<organism evidence="2 3">
    <name type="scientific">Asbolus verrucosus</name>
    <name type="common">Desert ironclad beetle</name>
    <dbReference type="NCBI Taxonomy" id="1661398"/>
    <lineage>
        <taxon>Eukaryota</taxon>
        <taxon>Metazoa</taxon>
        <taxon>Ecdysozoa</taxon>
        <taxon>Arthropoda</taxon>
        <taxon>Hexapoda</taxon>
        <taxon>Insecta</taxon>
        <taxon>Pterygota</taxon>
        <taxon>Neoptera</taxon>
        <taxon>Endopterygota</taxon>
        <taxon>Coleoptera</taxon>
        <taxon>Polyphaga</taxon>
        <taxon>Cucujiformia</taxon>
        <taxon>Tenebrionidae</taxon>
        <taxon>Pimeliinae</taxon>
        <taxon>Asbolus</taxon>
    </lineage>
</organism>
<reference evidence="2 3" key="1">
    <citation type="submission" date="2017-03" db="EMBL/GenBank/DDBJ databases">
        <title>Genome of the blue death feigning beetle - Asbolus verrucosus.</title>
        <authorList>
            <person name="Rider S.D."/>
        </authorList>
    </citation>
    <scope>NUCLEOTIDE SEQUENCE [LARGE SCALE GENOMIC DNA]</scope>
    <source>
        <strain evidence="2">Butters</strain>
        <tissue evidence="2">Head and leg muscle</tissue>
    </source>
</reference>
<evidence type="ECO:0000313" key="3">
    <source>
        <dbReference type="Proteomes" id="UP000292052"/>
    </source>
</evidence>
<dbReference type="GO" id="GO:0005874">
    <property type="term" value="C:microtubule"/>
    <property type="evidence" value="ECO:0007669"/>
    <property type="project" value="TreeGrafter"/>
</dbReference>
<name>A0A482VGI6_ASBVE</name>
<dbReference type="SUPFAM" id="SSF47473">
    <property type="entry name" value="EF-hand"/>
    <property type="match status" value="1"/>
</dbReference>
<sequence length="128" mass="14330">MAGGGSLEHQFEVFAKLENAASEGKKITLEQIDKWFEEAKLMGKKINSKDTEKCFNKFKSKAKDIDCATFMKFLNDLAKEKNIPPDELKQKLANCEAHIDRIVEVLNEGAQKVTGVIEAITEDAKKTP</sequence>
<comment type="similarity">
    <text evidence="1">Belongs to the TPPP family.</text>
</comment>
<dbReference type="Pfam" id="PF05517">
    <property type="entry name" value="p25-alpha"/>
    <property type="match status" value="1"/>
</dbReference>
<dbReference type="OrthoDB" id="548799at2759"/>
<proteinExistence type="inferred from homology"/>
<dbReference type="InterPro" id="IPR011992">
    <property type="entry name" value="EF-hand-dom_pair"/>
</dbReference>
<protein>
    <submittedName>
        <fullName evidence="2">p25-alpha domain containing protein</fullName>
    </submittedName>
</protein>
<dbReference type="Gene3D" id="1.10.238.10">
    <property type="entry name" value="EF-hand"/>
    <property type="match status" value="1"/>
</dbReference>
<keyword evidence="3" id="KW-1185">Reference proteome</keyword>
<dbReference type="GO" id="GO:0001578">
    <property type="term" value="P:microtubule bundle formation"/>
    <property type="evidence" value="ECO:0007669"/>
    <property type="project" value="TreeGrafter"/>
</dbReference>
<comment type="caution">
    <text evidence="2">The sequence shown here is derived from an EMBL/GenBank/DDBJ whole genome shotgun (WGS) entry which is preliminary data.</text>
</comment>
<dbReference type="AlphaFoldDB" id="A0A482VGI6"/>
<accession>A0A482VGI6</accession>
<gene>
    <name evidence="2" type="ORF">BDFB_009297</name>
</gene>
<evidence type="ECO:0000256" key="1">
    <source>
        <dbReference type="ARBA" id="ARBA00010994"/>
    </source>
</evidence>
<dbReference type="Proteomes" id="UP000292052">
    <property type="component" value="Unassembled WGS sequence"/>
</dbReference>
<dbReference type="PANTHER" id="PTHR12932:SF9">
    <property type="entry name" value="TUBULIN POLYMERIZATION-PROMOTING PROTEIN HOMOLOG"/>
    <property type="match status" value="1"/>
</dbReference>
<dbReference type="GO" id="GO:0046785">
    <property type="term" value="P:microtubule polymerization"/>
    <property type="evidence" value="ECO:0007669"/>
    <property type="project" value="InterPro"/>
</dbReference>
<dbReference type="GO" id="GO:0032273">
    <property type="term" value="P:positive regulation of protein polymerization"/>
    <property type="evidence" value="ECO:0007669"/>
    <property type="project" value="TreeGrafter"/>
</dbReference>
<dbReference type="EMBL" id="QDEB01102488">
    <property type="protein sequence ID" value="RZC31793.1"/>
    <property type="molecule type" value="Genomic_DNA"/>
</dbReference>
<dbReference type="InterPro" id="IPR008907">
    <property type="entry name" value="TPP/p25"/>
</dbReference>